<reference evidence="1" key="2">
    <citation type="submission" date="2018-05" db="EMBL/GenBank/DDBJ databases">
        <title>OgluRS3 (Oryza glumaepatula Reference Sequence Version 3).</title>
        <authorList>
            <person name="Zhang J."/>
            <person name="Kudrna D."/>
            <person name="Lee S."/>
            <person name="Talag J."/>
            <person name="Welchert J."/>
            <person name="Wing R.A."/>
        </authorList>
    </citation>
    <scope>NUCLEOTIDE SEQUENCE [LARGE SCALE GENOMIC DNA]</scope>
</reference>
<accession>A0A0E0AWW4</accession>
<dbReference type="EnsemblPlants" id="OGLUM08G19700.1">
    <property type="protein sequence ID" value="OGLUM08G19700.1"/>
    <property type="gene ID" value="OGLUM08G19700"/>
</dbReference>
<dbReference type="AlphaFoldDB" id="A0A0E0AWW4"/>
<dbReference type="Gramene" id="OGLUM08G19700.1">
    <property type="protein sequence ID" value="OGLUM08G19700.1"/>
    <property type="gene ID" value="OGLUM08G19700"/>
</dbReference>
<reference evidence="1" key="1">
    <citation type="submission" date="2015-04" db="UniProtKB">
        <authorList>
            <consortium name="EnsemblPlants"/>
        </authorList>
    </citation>
    <scope>IDENTIFICATION</scope>
</reference>
<organism evidence="1">
    <name type="scientific">Oryza glumipatula</name>
    <dbReference type="NCBI Taxonomy" id="40148"/>
    <lineage>
        <taxon>Eukaryota</taxon>
        <taxon>Viridiplantae</taxon>
        <taxon>Streptophyta</taxon>
        <taxon>Embryophyta</taxon>
        <taxon>Tracheophyta</taxon>
        <taxon>Spermatophyta</taxon>
        <taxon>Magnoliopsida</taxon>
        <taxon>Liliopsida</taxon>
        <taxon>Poales</taxon>
        <taxon>Poaceae</taxon>
        <taxon>BOP clade</taxon>
        <taxon>Oryzoideae</taxon>
        <taxon>Oryzeae</taxon>
        <taxon>Oryzinae</taxon>
        <taxon>Oryza</taxon>
    </lineage>
</organism>
<name>A0A0E0AWW4_9ORYZ</name>
<dbReference type="HOGENOM" id="CLU_1252345_0_0_1"/>
<sequence length="221" mass="24428">MAKIIDLSMEKVYLLHVVICLLHGEWYREDAEFGLIRFQDDNKPLVLSESKNSEQENLKNTKRDGQHDEMAVLDQGQAGLDSGRGAGSSVRRRRWCQEVVTRGVPCVVFGSAISLQRYVERVCAVEAGPVARLHAKAGPAEVRWHNDFSTEWRALLGEMDARQATFQSVVGIWAVTCCGSGTEDETRRRSARVKGRTAARGVIGVAHGEGARQLGATHGWV</sequence>
<proteinExistence type="predicted"/>
<protein>
    <submittedName>
        <fullName evidence="1">Uncharacterized protein</fullName>
    </submittedName>
</protein>
<evidence type="ECO:0000313" key="2">
    <source>
        <dbReference type="Proteomes" id="UP000026961"/>
    </source>
</evidence>
<evidence type="ECO:0000313" key="1">
    <source>
        <dbReference type="EnsemblPlants" id="OGLUM08G19700.1"/>
    </source>
</evidence>
<dbReference type="Proteomes" id="UP000026961">
    <property type="component" value="Chromosome 8"/>
</dbReference>
<keyword evidence="2" id="KW-1185">Reference proteome</keyword>